<protein>
    <submittedName>
        <fullName evidence="3">C2 domain-containing protein 3</fullName>
    </submittedName>
</protein>
<dbReference type="InterPro" id="IPR000008">
    <property type="entry name" value="C2_dom"/>
</dbReference>
<dbReference type="Gene3D" id="2.60.40.150">
    <property type="entry name" value="C2 domain"/>
    <property type="match status" value="1"/>
</dbReference>
<evidence type="ECO:0000256" key="1">
    <source>
        <dbReference type="SAM" id="MobiDB-lite"/>
    </source>
</evidence>
<feature type="region of interest" description="Disordered" evidence="1">
    <location>
        <begin position="142"/>
        <end position="166"/>
    </location>
</feature>
<dbReference type="OrthoDB" id="79771at2759"/>
<evidence type="ECO:0000313" key="4">
    <source>
        <dbReference type="Proteomes" id="UP001163046"/>
    </source>
</evidence>
<feature type="region of interest" description="Disordered" evidence="1">
    <location>
        <begin position="1450"/>
        <end position="1476"/>
    </location>
</feature>
<dbReference type="GO" id="GO:0034451">
    <property type="term" value="C:centriolar satellite"/>
    <property type="evidence" value="ECO:0007669"/>
    <property type="project" value="TreeGrafter"/>
</dbReference>
<gene>
    <name evidence="3" type="primary">C2CD3_2</name>
    <name evidence="3" type="ORF">OS493_019459</name>
</gene>
<feature type="compositionally biased region" description="Basic and acidic residues" evidence="1">
    <location>
        <begin position="1232"/>
        <end position="1245"/>
    </location>
</feature>
<evidence type="ECO:0000259" key="2">
    <source>
        <dbReference type="SMART" id="SM00239"/>
    </source>
</evidence>
<feature type="region of interest" description="Disordered" evidence="1">
    <location>
        <begin position="1392"/>
        <end position="1420"/>
    </location>
</feature>
<comment type="caution">
    <text evidence="3">The sequence shown here is derived from an EMBL/GenBank/DDBJ whole genome shotgun (WGS) entry which is preliminary data.</text>
</comment>
<dbReference type="GO" id="GO:0060271">
    <property type="term" value="P:cilium assembly"/>
    <property type="evidence" value="ECO:0007669"/>
    <property type="project" value="TreeGrafter"/>
</dbReference>
<feature type="region of interest" description="Disordered" evidence="1">
    <location>
        <begin position="1284"/>
        <end position="1306"/>
    </location>
</feature>
<organism evidence="3 4">
    <name type="scientific">Desmophyllum pertusum</name>
    <dbReference type="NCBI Taxonomy" id="174260"/>
    <lineage>
        <taxon>Eukaryota</taxon>
        <taxon>Metazoa</taxon>
        <taxon>Cnidaria</taxon>
        <taxon>Anthozoa</taxon>
        <taxon>Hexacorallia</taxon>
        <taxon>Scleractinia</taxon>
        <taxon>Caryophylliina</taxon>
        <taxon>Caryophylliidae</taxon>
        <taxon>Desmophyllum</taxon>
    </lineage>
</organism>
<feature type="region of interest" description="Disordered" evidence="1">
    <location>
        <begin position="1232"/>
        <end position="1254"/>
    </location>
</feature>
<proteinExistence type="predicted"/>
<accession>A0A9X0A0P8</accession>
<dbReference type="Proteomes" id="UP001163046">
    <property type="component" value="Unassembled WGS sequence"/>
</dbReference>
<feature type="compositionally biased region" description="Basic and acidic residues" evidence="1">
    <location>
        <begin position="143"/>
        <end position="161"/>
    </location>
</feature>
<sequence length="1516" mass="168731">MFWCEEVSKSRVCWGATNPPFGFKQVAPVRLTSTLLQRVCNNFMVVEVWNRIGPHDQGDKLLGLVKLPLHQLYLSYRDPKITRTLLKSKYPVVAVDQWCPVTNPFTHVQHGHLRVLLAMGLEEQIGAILTMKCGGEVPIGIESRPDHHLDSQRVRNEKESEGVPLSSNQEFVEHQFEVVVEDIRGLSVFGSTVWGETDCFVQYHFPFQRHLESDTQSKGIPHLQPHRTPTTLCVPEPAFHDVARHTFKLPQGFPVQKHLLAAFTGSWVAAPCVPGSGGVPFELWRRYYYPNIRDQMVAKANLPLAKLCAMVTMQKQGEANIQTFSLPLTVLAGDEMDGMRQDRVQDTGLLDVTVKYQQVKTGQPAGGHTAQDDNHVCLSLEVFQACGLKAAARLHSKSKPSLSYPAEVGVNTYIVIQLPLGKKHKHVTRTVARTFSPEFSYHADILLPVVVPSGVSGKGNVSLAEQLEESEMVFEVWHQMARGMSGDQVIRSRVEARSGREKDVLLGVGRVPLIKLLAYKTGVKGWYPIHLPGESSIHDASPHGDVDKVVGGLELSISFSEAEDRDHVIHMSRSVGWSPPPGIDCDEDWLDKEDLSKNKHWEFCLKINKAWIPSSELHSFNATAKKLDKSVKAYARYKLYNKAPICSRVSSVKDSGDGKLICELKHSKDVVLAASSSLTWHMREECLEIQLWLSNRRHTADKHSRKRDRLLGSAFVDVSSLLAGQQRKHRQISGLYPLFRSGASDLFGACIHVQASLNVCSEDNSDHELDLEQHLSSDESVDGSSPVEDHVVDNNTVICIQDHPPSVKPTQHEVNRQVPITAADDDTFMAHVIIEQALHLPTVPGDNDTRLMPNVYVSYQTLASIPPSSTPVVMLSSSPSWEYQKLERISYTSLKLQDLVFKVWHTPGAYDKDRHSTATETVEGRVDSSNEDRVIGFVSFDLSPLLAGMRQVIGWYNVTDFNGDSQGQIKLGVSPVNPVSPPRCLPVSRTTHVHPPKQDAALNPFLINHGADGSDDRFQMDDPLSTQRDGHQQEHLTGIRPHSHGGIRLETEAPPVCSTSLLFSQLRHNMNELDALQRNLNVKLRSSTTWNDAGHTQEQSSVTVPLYGALPGIDVTAGTSLRTLETFRTETTAVEGHAFEHKSHRTEFEETDHRHEVLPVSGKETRVDPDDGYTLSSRHSPLEMEQARHYTTERTIGGMLEKGDSSGVFPFIKDKRESVEHDAVVDSFFNVEKQRSSPEDRRPSVDSELSVSDVSGDLSVSGYVQNNTKSTRFADFKDSWLSSEEEDNTNTSQSEKPGLSTAPCALNAHNDTEEGLNSATESCVHHHGIDNHASDRDDDDSAGDNNDDGNCHVMRSQVDGEQCLEDSIENHNVEADFTTGTTVVGSVVGTDHEIEPNSHGSYNSLHSRELPKQAPLSSCPTSYQQTNAMLPNFFMPSEQLEESMRALRLGSSTNNSHSKLLSRSKYLKSDHRTKRNLTEKFAKRQPVYKARRDERPPISNSEVDRIAKIFNSGSVS</sequence>
<dbReference type="PANTHER" id="PTHR21254:SF1">
    <property type="entry name" value="C2 DOMAIN-CONTAINING PROTEIN 3"/>
    <property type="match status" value="1"/>
</dbReference>
<dbReference type="InterPro" id="IPR035892">
    <property type="entry name" value="C2_domain_sf"/>
</dbReference>
<dbReference type="GO" id="GO:0061511">
    <property type="term" value="P:centriole elongation"/>
    <property type="evidence" value="ECO:0007669"/>
    <property type="project" value="TreeGrafter"/>
</dbReference>
<feature type="compositionally biased region" description="Acidic residues" evidence="1">
    <location>
        <begin position="1336"/>
        <end position="1347"/>
    </location>
</feature>
<dbReference type="SMART" id="SM00239">
    <property type="entry name" value="C2"/>
    <property type="match status" value="2"/>
</dbReference>
<keyword evidence="4" id="KW-1185">Reference proteome</keyword>
<feature type="domain" description="C2" evidence="2">
    <location>
        <begin position="829"/>
        <end position="954"/>
    </location>
</feature>
<feature type="compositionally biased region" description="Basic residues" evidence="1">
    <location>
        <begin position="1460"/>
        <end position="1475"/>
    </location>
</feature>
<dbReference type="GO" id="GO:0005814">
    <property type="term" value="C:centriole"/>
    <property type="evidence" value="ECO:0007669"/>
    <property type="project" value="TreeGrafter"/>
</dbReference>
<dbReference type="CDD" id="cd00030">
    <property type="entry name" value="C2"/>
    <property type="match status" value="1"/>
</dbReference>
<dbReference type="EMBL" id="MU825407">
    <property type="protein sequence ID" value="KAJ7391326.1"/>
    <property type="molecule type" value="Genomic_DNA"/>
</dbReference>
<name>A0A9X0A0P8_9CNID</name>
<dbReference type="Pfam" id="PF00168">
    <property type="entry name" value="C2"/>
    <property type="match status" value="1"/>
</dbReference>
<feature type="domain" description="C2" evidence="2">
    <location>
        <begin position="377"/>
        <end position="525"/>
    </location>
</feature>
<dbReference type="GO" id="GO:0071539">
    <property type="term" value="P:protein localization to centrosome"/>
    <property type="evidence" value="ECO:0007669"/>
    <property type="project" value="TreeGrafter"/>
</dbReference>
<evidence type="ECO:0000313" key="3">
    <source>
        <dbReference type="EMBL" id="KAJ7391326.1"/>
    </source>
</evidence>
<reference evidence="3" key="1">
    <citation type="submission" date="2023-01" db="EMBL/GenBank/DDBJ databases">
        <title>Genome assembly of the deep-sea coral Lophelia pertusa.</title>
        <authorList>
            <person name="Herrera S."/>
            <person name="Cordes E."/>
        </authorList>
    </citation>
    <scope>NUCLEOTIDE SEQUENCE</scope>
    <source>
        <strain evidence="3">USNM1676648</strain>
        <tissue evidence="3">Polyp</tissue>
    </source>
</reference>
<dbReference type="PANTHER" id="PTHR21254">
    <property type="entry name" value="C2 DOMAIN-CONTAINING PROTEIN 3"/>
    <property type="match status" value="1"/>
</dbReference>
<dbReference type="SUPFAM" id="SSF49562">
    <property type="entry name" value="C2 domain (Calcium/lipid-binding domain, CaLB)"/>
    <property type="match status" value="3"/>
</dbReference>
<feature type="region of interest" description="Disordered" evidence="1">
    <location>
        <begin position="1328"/>
        <end position="1351"/>
    </location>
</feature>